<dbReference type="Pfam" id="PF23344">
    <property type="entry name" value="ZP-N"/>
    <property type="match status" value="1"/>
</dbReference>
<keyword evidence="6" id="KW-0165">Cleavage on pair of basic residues</keyword>
<comment type="similarity">
    <text evidence="2">Belongs to the ZP domain family. ZPB subfamily.</text>
</comment>
<dbReference type="PROSITE" id="PS00025">
    <property type="entry name" value="P_TREFOIL_1"/>
    <property type="match status" value="1"/>
</dbReference>
<proteinExistence type="inferred from homology"/>
<evidence type="ECO:0000256" key="9">
    <source>
        <dbReference type="ARBA" id="ARBA00023136"/>
    </source>
</evidence>
<dbReference type="EMBL" id="CAWUFR010000097">
    <property type="protein sequence ID" value="CAK6966873.1"/>
    <property type="molecule type" value="Genomic_DNA"/>
</dbReference>
<evidence type="ECO:0000256" key="19">
    <source>
        <dbReference type="PROSITE-ProRule" id="PRU00779"/>
    </source>
</evidence>
<dbReference type="GO" id="GO:0032190">
    <property type="term" value="F:acrosin binding"/>
    <property type="evidence" value="ECO:0007669"/>
    <property type="project" value="TreeGrafter"/>
</dbReference>
<evidence type="ECO:0000256" key="21">
    <source>
        <dbReference type="SAM" id="SignalP"/>
    </source>
</evidence>
<feature type="domain" description="ZP" evidence="22">
    <location>
        <begin position="99"/>
        <end position="382"/>
    </location>
</feature>
<dbReference type="InterPro" id="IPR051148">
    <property type="entry name" value="Zona_Pellucida_Domain_gp"/>
</dbReference>
<dbReference type="PROSITE" id="PS51034">
    <property type="entry name" value="ZP_2"/>
    <property type="match status" value="1"/>
</dbReference>
<keyword evidence="12" id="KW-0325">Glycoprotein</keyword>
<dbReference type="InterPro" id="IPR001507">
    <property type="entry name" value="ZP_dom"/>
</dbReference>
<comment type="subcellular location">
    <subcellularLocation>
        <location evidence="1">Cell membrane</location>
        <topology evidence="1">Single-pass type I membrane protein</topology>
    </subcellularLocation>
    <subcellularLocation>
        <location evidence="14">Zona pellucida</location>
    </subcellularLocation>
</comment>
<dbReference type="GO" id="GO:0007339">
    <property type="term" value="P:binding of sperm to zona pellucida"/>
    <property type="evidence" value="ECO:0007669"/>
    <property type="project" value="TreeGrafter"/>
</dbReference>
<protein>
    <recommendedName>
        <fullName evidence="16">Zona pellucida sperm-binding protein 4</fullName>
    </recommendedName>
    <alternativeName>
        <fullName evidence="18">Zona pellucida glycoprotein 4</fullName>
    </alternativeName>
    <alternativeName>
        <fullName evidence="17">Zona pellucida protein B</fullName>
    </alternativeName>
</protein>
<dbReference type="GO" id="GO:0060468">
    <property type="term" value="P:prevention of polyspermy"/>
    <property type="evidence" value="ECO:0007669"/>
    <property type="project" value="TreeGrafter"/>
</dbReference>
<keyword evidence="8" id="KW-1133">Transmembrane helix</keyword>
<evidence type="ECO:0000256" key="8">
    <source>
        <dbReference type="ARBA" id="ARBA00022989"/>
    </source>
</evidence>
<gene>
    <name evidence="24" type="ORF">FSCOSCO3_A006422</name>
</gene>
<feature type="disulfide bond" evidence="19">
    <location>
        <begin position="68"/>
        <end position="83"/>
    </location>
</feature>
<feature type="region of interest" description="Disordered" evidence="20">
    <location>
        <begin position="409"/>
        <end position="432"/>
    </location>
</feature>
<keyword evidence="4" id="KW-0964">Secreted</keyword>
<dbReference type="InterPro" id="IPR044913">
    <property type="entry name" value="P_trefoil_dom_sf"/>
</dbReference>
<evidence type="ECO:0000256" key="6">
    <source>
        <dbReference type="ARBA" id="ARBA00022685"/>
    </source>
</evidence>
<dbReference type="Gene3D" id="2.60.40.4100">
    <property type="entry name" value="Zona pellucida, ZP-C domain"/>
    <property type="match status" value="1"/>
</dbReference>
<evidence type="ECO:0000256" key="14">
    <source>
        <dbReference type="ARBA" id="ARBA00024183"/>
    </source>
</evidence>
<dbReference type="InterPro" id="IPR048290">
    <property type="entry name" value="ZP_chr"/>
</dbReference>
<dbReference type="AlphaFoldDB" id="A0AAV1P6D1"/>
<dbReference type="Gene3D" id="2.60.40.3210">
    <property type="entry name" value="Zona pellucida, ZP-N domain"/>
    <property type="match status" value="1"/>
</dbReference>
<dbReference type="CDD" id="cd00111">
    <property type="entry name" value="Trefoil"/>
    <property type="match status" value="1"/>
</dbReference>
<dbReference type="GO" id="GO:0035805">
    <property type="term" value="C:egg coat"/>
    <property type="evidence" value="ECO:0007669"/>
    <property type="project" value="UniProtKB-SubCell"/>
</dbReference>
<dbReference type="InterPro" id="IPR017957">
    <property type="entry name" value="P_trefoil_CS"/>
</dbReference>
<evidence type="ECO:0000256" key="4">
    <source>
        <dbReference type="ARBA" id="ARBA00022525"/>
    </source>
</evidence>
<evidence type="ECO:0000256" key="20">
    <source>
        <dbReference type="SAM" id="MobiDB-lite"/>
    </source>
</evidence>
<evidence type="ECO:0000256" key="13">
    <source>
        <dbReference type="ARBA" id="ARBA00023279"/>
    </source>
</evidence>
<keyword evidence="11" id="KW-0675">Receptor</keyword>
<dbReference type="GO" id="GO:0005886">
    <property type="term" value="C:plasma membrane"/>
    <property type="evidence" value="ECO:0007669"/>
    <property type="project" value="UniProtKB-SubCell"/>
</dbReference>
<evidence type="ECO:0000259" key="23">
    <source>
        <dbReference type="PROSITE" id="PS51448"/>
    </source>
</evidence>
<keyword evidence="5" id="KW-0272">Extracellular matrix</keyword>
<evidence type="ECO:0000259" key="22">
    <source>
        <dbReference type="PROSITE" id="PS51034"/>
    </source>
</evidence>
<organism evidence="24 25">
    <name type="scientific">Scomber scombrus</name>
    <name type="common">Atlantic mackerel</name>
    <name type="synonym">Scomber vernalis</name>
    <dbReference type="NCBI Taxonomy" id="13677"/>
    <lineage>
        <taxon>Eukaryota</taxon>
        <taxon>Metazoa</taxon>
        <taxon>Chordata</taxon>
        <taxon>Craniata</taxon>
        <taxon>Vertebrata</taxon>
        <taxon>Euteleostomi</taxon>
        <taxon>Actinopterygii</taxon>
        <taxon>Neopterygii</taxon>
        <taxon>Teleostei</taxon>
        <taxon>Neoteleostei</taxon>
        <taxon>Acanthomorphata</taxon>
        <taxon>Pelagiaria</taxon>
        <taxon>Scombriformes</taxon>
        <taxon>Scombridae</taxon>
        <taxon>Scomber</taxon>
    </lineage>
</organism>
<accession>A0AAV1P6D1</accession>
<dbReference type="InterPro" id="IPR042235">
    <property type="entry name" value="ZP-C_dom"/>
</dbReference>
<dbReference type="PROSITE" id="PS51448">
    <property type="entry name" value="P_TREFOIL_2"/>
    <property type="match status" value="1"/>
</dbReference>
<evidence type="ECO:0000256" key="18">
    <source>
        <dbReference type="ARBA" id="ARBA00042573"/>
    </source>
</evidence>
<keyword evidence="10 19" id="KW-1015">Disulfide bond</keyword>
<dbReference type="GO" id="GO:0035804">
    <property type="term" value="F:structural constituent of egg coat"/>
    <property type="evidence" value="ECO:0007669"/>
    <property type="project" value="TreeGrafter"/>
</dbReference>
<evidence type="ECO:0000313" key="25">
    <source>
        <dbReference type="Proteomes" id="UP001314229"/>
    </source>
</evidence>
<feature type="domain" description="P-type" evidence="23">
    <location>
        <begin position="56"/>
        <end position="94"/>
    </location>
</feature>
<evidence type="ECO:0000313" key="24">
    <source>
        <dbReference type="EMBL" id="CAK6966873.1"/>
    </source>
</evidence>
<dbReference type="InterPro" id="IPR055355">
    <property type="entry name" value="ZP-C"/>
</dbReference>
<keyword evidence="7" id="KW-0812">Transmembrane</keyword>
<comment type="caution">
    <text evidence="24">The sequence shown here is derived from an EMBL/GenBank/DDBJ whole genome shotgun (WGS) entry which is preliminary data.</text>
</comment>
<evidence type="ECO:0000256" key="16">
    <source>
        <dbReference type="ARBA" id="ARBA00040238"/>
    </source>
</evidence>
<comment type="caution">
    <text evidence="19">Lacks conserved residue(s) required for the propagation of feature annotation.</text>
</comment>
<keyword evidence="21" id="KW-0732">Signal</keyword>
<dbReference type="PANTHER" id="PTHR23343">
    <property type="entry name" value="ZONA PELLUCIDA SPERM-BINDING PROTEIN"/>
    <property type="match status" value="1"/>
</dbReference>
<sequence length="432" mass="48246">MELFKCLFGVVVTVVLVCDVTAQHHWRLPVQQTQRPVPTKPPQRQVKLPAPAAPFDGCHVEEREKIECGPRDVTPEQCENINCCFDGRQCYYGKKVTVQCTRDGQFVVVVSRDATLPQIDVDSVSLLETNDASCSPIDTTSAFAIFQFPVTNCGTTIKEEEGYVVYENHMSSSYEVGVGPRGSITRDSHFELLFQCRYSGTAVEALVMEVNAVPPPVPVAAAGPLRMELRLGNGQCHTKGCVEEEAAYRSFYSPEDYPITKELREPVYIEVHILDRSDPSLILNLEHCWATSTPNAHSLPQWDLLVDGCPYHDDRYLTTVVPVDGSFGLYYPTHHKRFAVKMFTFVDKNSYTPQKDMVFIHCAAAVCYPSSTNSCEQPCHRQRRAVTAARKVSSQRALVSSGEVILTKQRTSSAIQRKNDSSVTVPNTKSKR</sequence>
<evidence type="ECO:0000256" key="11">
    <source>
        <dbReference type="ARBA" id="ARBA00023170"/>
    </source>
</evidence>
<evidence type="ECO:0000256" key="5">
    <source>
        <dbReference type="ARBA" id="ARBA00022530"/>
    </source>
</evidence>
<evidence type="ECO:0000256" key="3">
    <source>
        <dbReference type="ARBA" id="ARBA00022475"/>
    </source>
</evidence>
<reference evidence="24 25" key="1">
    <citation type="submission" date="2024-01" db="EMBL/GenBank/DDBJ databases">
        <authorList>
            <person name="Alioto T."/>
            <person name="Alioto T."/>
            <person name="Gomez Garrido J."/>
        </authorList>
    </citation>
    <scope>NUCLEOTIDE SEQUENCE [LARGE SCALE GENOMIC DNA]</scope>
</reference>
<keyword evidence="9" id="KW-0472">Membrane</keyword>
<feature type="disulfide bond" evidence="19">
    <location>
        <begin position="58"/>
        <end position="84"/>
    </location>
</feature>
<evidence type="ECO:0000256" key="12">
    <source>
        <dbReference type="ARBA" id="ARBA00023180"/>
    </source>
</evidence>
<dbReference type="Pfam" id="PF00100">
    <property type="entry name" value="Zona_pellucida"/>
    <property type="match status" value="1"/>
</dbReference>
<dbReference type="InterPro" id="IPR055356">
    <property type="entry name" value="ZP-N"/>
</dbReference>
<evidence type="ECO:0000256" key="7">
    <source>
        <dbReference type="ARBA" id="ARBA00022692"/>
    </source>
</evidence>
<evidence type="ECO:0000256" key="15">
    <source>
        <dbReference type="ARBA" id="ARBA00037545"/>
    </source>
</evidence>
<dbReference type="PRINTS" id="PR00023">
    <property type="entry name" value="ZPELLUCIDA"/>
</dbReference>
<feature type="chain" id="PRO_5043404663" description="Zona pellucida sperm-binding protein 4" evidence="21">
    <location>
        <begin position="23"/>
        <end position="432"/>
    </location>
</feature>
<dbReference type="Gene3D" id="4.10.110.10">
    <property type="entry name" value="Spasmolytic Protein, domain 1"/>
    <property type="match status" value="1"/>
</dbReference>
<dbReference type="SUPFAM" id="SSF57492">
    <property type="entry name" value="Trefoil"/>
    <property type="match status" value="1"/>
</dbReference>
<evidence type="ECO:0000256" key="10">
    <source>
        <dbReference type="ARBA" id="ARBA00023157"/>
    </source>
</evidence>
<feature type="signal peptide" evidence="21">
    <location>
        <begin position="1"/>
        <end position="22"/>
    </location>
</feature>
<evidence type="ECO:0000256" key="1">
    <source>
        <dbReference type="ARBA" id="ARBA00004251"/>
    </source>
</evidence>
<name>A0AAV1P6D1_SCOSC</name>
<evidence type="ECO:0000256" key="17">
    <source>
        <dbReference type="ARBA" id="ARBA00042273"/>
    </source>
</evidence>
<dbReference type="SMART" id="SM00241">
    <property type="entry name" value="ZP"/>
    <property type="match status" value="1"/>
</dbReference>
<dbReference type="PANTHER" id="PTHR23343:SF31">
    <property type="entry name" value="ZONA PELLUCIDA SPERM-BINDING PROTEIN 4"/>
    <property type="match status" value="1"/>
</dbReference>
<keyword evidence="13" id="KW-0278">Fertilization</keyword>
<dbReference type="Proteomes" id="UP001314229">
    <property type="component" value="Unassembled WGS sequence"/>
</dbReference>
<comment type="function">
    <text evidence="15">Component of the zona pellucida, an extracellular matrix surrounding oocytes which mediates sperm binding, induction of the acrosome reaction and prevents post-fertilization polyspermy. The zona pellucida is composed of 3 to 4 glycoproteins, ZP1, ZP2, ZP3, and ZP4. ZP4 may act as a sperm receptor.</text>
</comment>
<keyword evidence="3" id="KW-1003">Cell membrane</keyword>
<keyword evidence="25" id="KW-1185">Reference proteome</keyword>
<dbReference type="Pfam" id="PF00088">
    <property type="entry name" value="Trefoil"/>
    <property type="match status" value="1"/>
</dbReference>
<dbReference type="InterPro" id="IPR000519">
    <property type="entry name" value="P_trefoil_dom"/>
</dbReference>
<dbReference type="SMART" id="SM00018">
    <property type="entry name" value="PD"/>
    <property type="match status" value="1"/>
</dbReference>
<evidence type="ECO:0000256" key="2">
    <source>
        <dbReference type="ARBA" id="ARBA00010863"/>
    </source>
</evidence>